<dbReference type="Proteomes" id="UP001321786">
    <property type="component" value="Chromosome"/>
</dbReference>
<keyword evidence="2 4" id="KW-0479">Metal-binding</keyword>
<accession>A0AAU9E5E5</accession>
<organism evidence="6 7">
    <name type="scientific">Helicovermis profundi</name>
    <dbReference type="NCBI Taxonomy" id="3065157"/>
    <lineage>
        <taxon>Bacteria</taxon>
        <taxon>Bacillati</taxon>
        <taxon>Bacillota</taxon>
        <taxon>Clostridia</taxon>
        <taxon>Helicovermis</taxon>
    </lineage>
</organism>
<evidence type="ECO:0000256" key="1">
    <source>
        <dbReference type="ARBA" id="ARBA00008950"/>
    </source>
</evidence>
<comment type="similarity">
    <text evidence="1 4">Belongs to the metallophosphoesterase superfamily. YfcE family.</text>
</comment>
<dbReference type="InterPro" id="IPR000979">
    <property type="entry name" value="Phosphodiesterase_MJ0936/Vps29"/>
</dbReference>
<name>A0AAU9E5E5_9FIRM</name>
<dbReference type="Gene3D" id="3.60.21.10">
    <property type="match status" value="1"/>
</dbReference>
<gene>
    <name evidence="6" type="ORF">HLPR_21900</name>
</gene>
<evidence type="ECO:0000259" key="5">
    <source>
        <dbReference type="Pfam" id="PF12850"/>
    </source>
</evidence>
<evidence type="ECO:0000256" key="3">
    <source>
        <dbReference type="ARBA" id="ARBA00022801"/>
    </source>
</evidence>
<dbReference type="EC" id="3.1.4.-" evidence="4"/>
<dbReference type="InterPro" id="IPR041802">
    <property type="entry name" value="MPP_YfcE"/>
</dbReference>
<dbReference type="KEGG" id="hprf:HLPR_21900"/>
<evidence type="ECO:0000313" key="6">
    <source>
        <dbReference type="EMBL" id="BEP29859.1"/>
    </source>
</evidence>
<keyword evidence="3" id="KW-0378">Hydrolase</keyword>
<dbReference type="CDD" id="cd00841">
    <property type="entry name" value="MPP_YfcE"/>
    <property type="match status" value="1"/>
</dbReference>
<dbReference type="EMBL" id="AP028654">
    <property type="protein sequence ID" value="BEP29859.1"/>
    <property type="molecule type" value="Genomic_DNA"/>
</dbReference>
<protein>
    <recommendedName>
        <fullName evidence="4">Phosphoesterase</fullName>
        <ecNumber evidence="4">3.1.4.-</ecNumber>
    </recommendedName>
</protein>
<dbReference type="GO" id="GO:0016787">
    <property type="term" value="F:hydrolase activity"/>
    <property type="evidence" value="ECO:0007669"/>
    <property type="project" value="UniProtKB-UniRule"/>
</dbReference>
<dbReference type="Pfam" id="PF12850">
    <property type="entry name" value="Metallophos_2"/>
    <property type="match status" value="1"/>
</dbReference>
<comment type="cofactor">
    <cofactor evidence="4">
        <name>a divalent metal cation</name>
        <dbReference type="ChEBI" id="CHEBI:60240"/>
    </cofactor>
</comment>
<dbReference type="GO" id="GO:0046872">
    <property type="term" value="F:metal ion binding"/>
    <property type="evidence" value="ECO:0007669"/>
    <property type="project" value="UniProtKB-KW"/>
</dbReference>
<dbReference type="RefSeq" id="WP_338535470.1">
    <property type="nucleotide sequence ID" value="NZ_AP028654.1"/>
</dbReference>
<dbReference type="NCBIfam" id="TIGR00040">
    <property type="entry name" value="yfcE"/>
    <property type="match status" value="1"/>
</dbReference>
<dbReference type="InterPro" id="IPR020935">
    <property type="entry name" value="PdiEstase_YfcE_CS"/>
</dbReference>
<dbReference type="PROSITE" id="PS01269">
    <property type="entry name" value="UPF0025"/>
    <property type="match status" value="1"/>
</dbReference>
<dbReference type="PANTHER" id="PTHR11124">
    <property type="entry name" value="VACUOLAR SORTING PROTEIN VPS29"/>
    <property type="match status" value="1"/>
</dbReference>
<sequence>MIKIGILSDSHGKDENIRKFVCEIEKKNIDLIFHLGDLKSDCEIIKKYTNKKIYSVLGNCDYMSSGNMDLLLNIEGIKFFLTHGHKYGVKYSLNNIYYKAKELNADVVLFGHTHSPFIIKEKDLEIINPGSLSFPRGKLGKSYAVITVNGNAFESFLYEI</sequence>
<proteinExistence type="inferred from homology"/>
<feature type="domain" description="Calcineurin-like phosphoesterase" evidence="5">
    <location>
        <begin position="3"/>
        <end position="149"/>
    </location>
</feature>
<dbReference type="SUPFAM" id="SSF56300">
    <property type="entry name" value="Metallo-dependent phosphatases"/>
    <property type="match status" value="1"/>
</dbReference>
<evidence type="ECO:0000313" key="7">
    <source>
        <dbReference type="Proteomes" id="UP001321786"/>
    </source>
</evidence>
<keyword evidence="7" id="KW-1185">Reference proteome</keyword>
<dbReference type="InterPro" id="IPR024654">
    <property type="entry name" value="Calcineurin-like_PHP_lpxH"/>
</dbReference>
<evidence type="ECO:0000256" key="4">
    <source>
        <dbReference type="RuleBase" id="RU362039"/>
    </source>
</evidence>
<evidence type="ECO:0000256" key="2">
    <source>
        <dbReference type="ARBA" id="ARBA00022723"/>
    </source>
</evidence>
<reference evidence="6 7" key="1">
    <citation type="submission" date="2023-08" db="EMBL/GenBank/DDBJ databases">
        <title>Helicovermis profunda gen. nov., sp. nov., a novel mesophilic, fermentative bacterium within the Bacillota from a deep-sea hydrothermal vent chimney.</title>
        <authorList>
            <person name="Miyazaki U."/>
            <person name="Mizutani D."/>
            <person name="Hashimoto Y."/>
            <person name="Tame A."/>
            <person name="Sawayama S."/>
            <person name="Miyazaki J."/>
            <person name="Takai K."/>
            <person name="Nakagawa S."/>
        </authorList>
    </citation>
    <scope>NUCLEOTIDE SEQUENCE [LARGE SCALE GENOMIC DNA]</scope>
    <source>
        <strain evidence="6 7">S502</strain>
    </source>
</reference>
<dbReference type="InterPro" id="IPR029052">
    <property type="entry name" value="Metallo-depent_PP-like"/>
</dbReference>
<dbReference type="AlphaFoldDB" id="A0AAU9E5E5"/>